<dbReference type="NCBIfam" id="TIGR00444">
    <property type="entry name" value="mazG"/>
    <property type="match status" value="1"/>
</dbReference>
<dbReference type="RefSeq" id="WP_342589522.1">
    <property type="nucleotide sequence ID" value="NZ_JAGGLG010000038.1"/>
</dbReference>
<reference evidence="2 3" key="1">
    <citation type="submission" date="2021-03" db="EMBL/GenBank/DDBJ databases">
        <title>Genomic Encyclopedia of Type Strains, Phase IV (KMG-IV): sequencing the most valuable type-strain genomes for metagenomic binning, comparative biology and taxonomic classification.</title>
        <authorList>
            <person name="Goeker M."/>
        </authorList>
    </citation>
    <scope>NUCLEOTIDE SEQUENCE [LARGE SCALE GENOMIC DNA]</scope>
    <source>
        <strain evidence="2 3">DSM 27138</strain>
    </source>
</reference>
<proteinExistence type="predicted"/>
<organism evidence="2 3">
    <name type="scientific">Symbiobacterium terraclitae</name>
    <dbReference type="NCBI Taxonomy" id="557451"/>
    <lineage>
        <taxon>Bacteria</taxon>
        <taxon>Bacillati</taxon>
        <taxon>Bacillota</taxon>
        <taxon>Clostridia</taxon>
        <taxon>Eubacteriales</taxon>
        <taxon>Symbiobacteriaceae</taxon>
        <taxon>Symbiobacterium</taxon>
    </lineage>
</organism>
<evidence type="ECO:0000259" key="1">
    <source>
        <dbReference type="Pfam" id="PF03819"/>
    </source>
</evidence>
<sequence>MIDDLLRAFQIDLSEGLEVRPAARLAEAPPPGGAPLLVCGVAPGTAARLQALLLAHYPPAHPVGLYRDGAVAEVRLDGLAAHEWANYALTLYLRPVERSERKRWPLDPLVEVMARLRSADGCPWDREQTHESLRRYMLEEAYEVVEAIDQGDPRHLCEELGDVLLQVVFHAQIAREAGRFDMSDVVSGITEKLIRRHPHVFGEAVAETAADVTRTWEAIKRSERGDQAPPSVLSGVSGGLPALSRALELQKRAARVGFDWPDAAGPADKVREELDEVLSAEPADQEGEVGDLLFAVVNLARKLKVDPEIALTRTNARFIRRFRYVEEKLAERGLRVTDVGLSEMDLLWDEAKRAEFGEKYRGK</sequence>
<feature type="domain" description="NTP pyrophosphohydrolase MazG-like" evidence="1">
    <location>
        <begin position="128"/>
        <end position="201"/>
    </location>
</feature>
<dbReference type="NCBIfam" id="NF007113">
    <property type="entry name" value="PRK09562.1"/>
    <property type="match status" value="1"/>
</dbReference>
<dbReference type="Gene3D" id="1.10.287.1080">
    <property type="entry name" value="MazG-like"/>
    <property type="match status" value="2"/>
</dbReference>
<dbReference type="GO" id="GO:0032259">
    <property type="term" value="P:methylation"/>
    <property type="evidence" value="ECO:0007669"/>
    <property type="project" value="UniProtKB-KW"/>
</dbReference>
<evidence type="ECO:0000313" key="3">
    <source>
        <dbReference type="Proteomes" id="UP001519289"/>
    </source>
</evidence>
<dbReference type="InterPro" id="IPR048015">
    <property type="entry name" value="NTP-PPase_MazG-like_N"/>
</dbReference>
<evidence type="ECO:0000313" key="2">
    <source>
        <dbReference type="EMBL" id="MBP2019892.1"/>
    </source>
</evidence>
<keyword evidence="3" id="KW-1185">Reference proteome</keyword>
<keyword evidence="2" id="KW-0489">Methyltransferase</keyword>
<protein>
    <submittedName>
        <fullName evidence="2">Tetrapyrrole methylase family protein/MazG family protein</fullName>
    </submittedName>
</protein>
<dbReference type="CDD" id="cd11528">
    <property type="entry name" value="NTP-PPase_MazG_Nterm"/>
    <property type="match status" value="1"/>
</dbReference>
<dbReference type="Proteomes" id="UP001519289">
    <property type="component" value="Unassembled WGS sequence"/>
</dbReference>
<accession>A0ABS4JWI4</accession>
<dbReference type="InterPro" id="IPR004518">
    <property type="entry name" value="MazG-like_dom"/>
</dbReference>
<dbReference type="CDD" id="cd11529">
    <property type="entry name" value="NTP-PPase_MazG_Cterm"/>
    <property type="match status" value="1"/>
</dbReference>
<keyword evidence="2" id="KW-0808">Transferase</keyword>
<dbReference type="EMBL" id="JAGGLG010000038">
    <property type="protein sequence ID" value="MBP2019892.1"/>
    <property type="molecule type" value="Genomic_DNA"/>
</dbReference>
<dbReference type="Pfam" id="PF03819">
    <property type="entry name" value="MazG"/>
    <property type="match status" value="1"/>
</dbReference>
<dbReference type="SUPFAM" id="SSF101386">
    <property type="entry name" value="all-alpha NTP pyrophosphatases"/>
    <property type="match status" value="2"/>
</dbReference>
<gene>
    <name evidence="2" type="ORF">J2Z79_003334</name>
</gene>
<dbReference type="InterPro" id="IPR048011">
    <property type="entry name" value="NTP-PPase_MazG-like_C"/>
</dbReference>
<dbReference type="PANTHER" id="PTHR30522">
    <property type="entry name" value="NUCLEOSIDE TRIPHOSPHATE PYROPHOSPHOHYDROLASE"/>
    <property type="match status" value="1"/>
</dbReference>
<comment type="caution">
    <text evidence="2">The sequence shown here is derived from an EMBL/GenBank/DDBJ whole genome shotgun (WGS) entry which is preliminary data.</text>
</comment>
<dbReference type="PANTHER" id="PTHR30522:SF0">
    <property type="entry name" value="NUCLEOSIDE TRIPHOSPHATE PYROPHOSPHOHYDROLASE"/>
    <property type="match status" value="1"/>
</dbReference>
<name>A0ABS4JWI4_9FIRM</name>
<dbReference type="GO" id="GO:0008168">
    <property type="term" value="F:methyltransferase activity"/>
    <property type="evidence" value="ECO:0007669"/>
    <property type="project" value="UniProtKB-KW"/>
</dbReference>
<dbReference type="InterPro" id="IPR011551">
    <property type="entry name" value="NTP_PyrPHydrolase_MazG"/>
</dbReference>